<keyword evidence="3" id="KW-1185">Reference proteome</keyword>
<evidence type="ECO:0000313" key="3">
    <source>
        <dbReference type="Proteomes" id="UP001321749"/>
    </source>
</evidence>
<organism evidence="2 3">
    <name type="scientific">Cladorrhinum samala</name>
    <dbReference type="NCBI Taxonomy" id="585594"/>
    <lineage>
        <taxon>Eukaryota</taxon>
        <taxon>Fungi</taxon>
        <taxon>Dikarya</taxon>
        <taxon>Ascomycota</taxon>
        <taxon>Pezizomycotina</taxon>
        <taxon>Sordariomycetes</taxon>
        <taxon>Sordariomycetidae</taxon>
        <taxon>Sordariales</taxon>
        <taxon>Podosporaceae</taxon>
        <taxon>Cladorrhinum</taxon>
    </lineage>
</organism>
<feature type="region of interest" description="Disordered" evidence="1">
    <location>
        <begin position="325"/>
        <end position="360"/>
    </location>
</feature>
<proteinExistence type="predicted"/>
<evidence type="ECO:0000256" key="1">
    <source>
        <dbReference type="SAM" id="MobiDB-lite"/>
    </source>
</evidence>
<dbReference type="EMBL" id="MU864939">
    <property type="protein sequence ID" value="KAK4465529.1"/>
    <property type="molecule type" value="Genomic_DNA"/>
</dbReference>
<accession>A0AAV9HXD6</accession>
<gene>
    <name evidence="2" type="ORF">QBC42DRAFT_13979</name>
</gene>
<comment type="caution">
    <text evidence="2">The sequence shown here is derived from an EMBL/GenBank/DDBJ whole genome shotgun (WGS) entry which is preliminary data.</text>
</comment>
<feature type="compositionally biased region" description="Polar residues" evidence="1">
    <location>
        <begin position="28"/>
        <end position="37"/>
    </location>
</feature>
<feature type="region of interest" description="Disordered" evidence="1">
    <location>
        <begin position="1"/>
        <end position="45"/>
    </location>
</feature>
<dbReference type="AlphaFoldDB" id="A0AAV9HXD6"/>
<dbReference type="Proteomes" id="UP001321749">
    <property type="component" value="Unassembled WGS sequence"/>
</dbReference>
<feature type="region of interest" description="Disordered" evidence="1">
    <location>
        <begin position="373"/>
        <end position="415"/>
    </location>
</feature>
<feature type="region of interest" description="Disordered" evidence="1">
    <location>
        <begin position="461"/>
        <end position="537"/>
    </location>
</feature>
<feature type="region of interest" description="Disordered" evidence="1">
    <location>
        <begin position="270"/>
        <end position="297"/>
    </location>
</feature>
<reference evidence="2" key="2">
    <citation type="submission" date="2023-06" db="EMBL/GenBank/DDBJ databases">
        <authorList>
            <consortium name="Lawrence Berkeley National Laboratory"/>
            <person name="Mondo S.J."/>
            <person name="Hensen N."/>
            <person name="Bonometti L."/>
            <person name="Westerberg I."/>
            <person name="Brannstrom I.O."/>
            <person name="Guillou S."/>
            <person name="Cros-Aarteil S."/>
            <person name="Calhoun S."/>
            <person name="Haridas S."/>
            <person name="Kuo A."/>
            <person name="Pangilinan J."/>
            <person name="Riley R."/>
            <person name="Labutti K."/>
            <person name="Andreopoulos B."/>
            <person name="Lipzen A."/>
            <person name="Chen C."/>
            <person name="Yanf M."/>
            <person name="Daum C."/>
            <person name="Ng V."/>
            <person name="Clum A."/>
            <person name="Steindorff A."/>
            <person name="Ohm R."/>
            <person name="Martin F."/>
            <person name="Silar P."/>
            <person name="Natvig D."/>
            <person name="Lalanne C."/>
            <person name="Gautier V."/>
            <person name="Ament-Velasquez S.L."/>
            <person name="Kruys A."/>
            <person name="Hutchinson M.I."/>
            <person name="Powell A.J."/>
            <person name="Barry K."/>
            <person name="Miller A.N."/>
            <person name="Grigoriev I.V."/>
            <person name="Debuchy R."/>
            <person name="Gladieux P."/>
            <person name="Thoren M.H."/>
            <person name="Johannesson H."/>
        </authorList>
    </citation>
    <scope>NUCLEOTIDE SEQUENCE</scope>
    <source>
        <strain evidence="2">PSN324</strain>
    </source>
</reference>
<feature type="region of interest" description="Disordered" evidence="1">
    <location>
        <begin position="143"/>
        <end position="168"/>
    </location>
</feature>
<feature type="region of interest" description="Disordered" evidence="1">
    <location>
        <begin position="112"/>
        <end position="131"/>
    </location>
</feature>
<protein>
    <submittedName>
        <fullName evidence="2">Uncharacterized protein</fullName>
    </submittedName>
</protein>
<sequence length="662" mass="72134">MNQHSGSATLPRCFRYSGHDDEPKTPEPFSQQHNEAQIPSPPKPRLRLKRRVASHQLTAPTQHFLASVAAADLPIPSIEEPESTSLDFTMGEGLDSFPPMRQAVELDSNLLQPGARNFSPPKTPVPDFVPTLSPAQYPNWRLGSTFSSAESTPEPDYESSRPSTSRSTLTSASLFSRYSMVSDDDNCASPVTDCKEIPFANPTKEAEPRRLKGKAARKAPWTRAMSDHLWSTFLLYLQDPKVTPFRMGKSCIPPSGVCFRVAREAKRSWKGSRALTKATHVGEGKKSGSTTPTAKNPGAFIEWPHTCAATRAHLRELCKLKAPTNATGHRFAPSGTTPFNQAAARHWNRRSTPARSPFPFATQDMSMSLALSTADSMQPTGPLAQLTGSGPEPAPKPAAERDPSPAAEPFPLAEPFPVLSSGLGSFDGEPSFAERHRLGSPFGAKSYGPSSSGSLATVLGLNGPMPRRQTQTLGSRRRLQSPVRLSRSGTQKRRHTQSGVLRGRPCIGSDLWLDPSTTTQNPDAAAARDFSSAPSNRQDELFIPRIPPVPTLTTSTSMPDVSAQLEVSAMLAPPPPPPPRLGSPFSAKRSSFSYPNRMHRANNASVDLGMLGRPFATIQQFSTDSNAPPQPRYHLAGRLAYLDQRLKDLRHREVRRRSESPL</sequence>
<evidence type="ECO:0000313" key="2">
    <source>
        <dbReference type="EMBL" id="KAK4465529.1"/>
    </source>
</evidence>
<name>A0AAV9HXD6_9PEZI</name>
<reference evidence="2" key="1">
    <citation type="journal article" date="2023" name="Mol. Phylogenet. Evol.">
        <title>Genome-scale phylogeny and comparative genomics of the fungal order Sordariales.</title>
        <authorList>
            <person name="Hensen N."/>
            <person name="Bonometti L."/>
            <person name="Westerberg I."/>
            <person name="Brannstrom I.O."/>
            <person name="Guillou S."/>
            <person name="Cros-Aarteil S."/>
            <person name="Calhoun S."/>
            <person name="Haridas S."/>
            <person name="Kuo A."/>
            <person name="Mondo S."/>
            <person name="Pangilinan J."/>
            <person name="Riley R."/>
            <person name="LaButti K."/>
            <person name="Andreopoulos B."/>
            <person name="Lipzen A."/>
            <person name="Chen C."/>
            <person name="Yan M."/>
            <person name="Daum C."/>
            <person name="Ng V."/>
            <person name="Clum A."/>
            <person name="Steindorff A."/>
            <person name="Ohm R.A."/>
            <person name="Martin F."/>
            <person name="Silar P."/>
            <person name="Natvig D.O."/>
            <person name="Lalanne C."/>
            <person name="Gautier V."/>
            <person name="Ament-Velasquez S.L."/>
            <person name="Kruys A."/>
            <person name="Hutchinson M.I."/>
            <person name="Powell A.J."/>
            <person name="Barry K."/>
            <person name="Miller A.N."/>
            <person name="Grigoriev I.V."/>
            <person name="Debuchy R."/>
            <person name="Gladieux P."/>
            <person name="Hiltunen Thoren M."/>
            <person name="Johannesson H."/>
        </authorList>
    </citation>
    <scope>NUCLEOTIDE SEQUENCE</scope>
    <source>
        <strain evidence="2">PSN324</strain>
    </source>
</reference>